<dbReference type="Gene3D" id="3.10.129.10">
    <property type="entry name" value="Hotdog Thioesterase"/>
    <property type="match status" value="2"/>
</dbReference>
<proteinExistence type="predicted"/>
<protein>
    <recommendedName>
        <fullName evidence="2">Acyl-CoA thioesterase-like N-terminal HotDog domain-containing protein</fullName>
    </recommendedName>
</protein>
<dbReference type="CDD" id="cd03443">
    <property type="entry name" value="PaaI_thioesterase"/>
    <property type="match status" value="1"/>
</dbReference>
<dbReference type="SUPFAM" id="SSF54637">
    <property type="entry name" value="Thioesterase/thiol ester dehydrase-isomerase"/>
    <property type="match status" value="2"/>
</dbReference>
<feature type="domain" description="Acyl-CoA thioesterase-like N-terminal HotDog" evidence="2">
    <location>
        <begin position="219"/>
        <end position="304"/>
    </location>
</feature>
<dbReference type="EMBL" id="JAVLUS010000010">
    <property type="protein sequence ID" value="MDS1114804.1"/>
    <property type="molecule type" value="Genomic_DNA"/>
</dbReference>
<comment type="caution">
    <text evidence="3">The sequence shown here is derived from an EMBL/GenBank/DDBJ whole genome shotgun (WGS) entry which is preliminary data.</text>
</comment>
<evidence type="ECO:0000256" key="1">
    <source>
        <dbReference type="SAM" id="MobiDB-lite"/>
    </source>
</evidence>
<feature type="compositionally biased region" description="Low complexity" evidence="1">
    <location>
        <begin position="163"/>
        <end position="179"/>
    </location>
</feature>
<name>A0ABU2GTM1_9ACTN</name>
<keyword evidence="4" id="KW-1185">Reference proteome</keyword>
<dbReference type="InterPro" id="IPR049449">
    <property type="entry name" value="TesB_ACOT8-like_N"/>
</dbReference>
<dbReference type="Pfam" id="PF13622">
    <property type="entry name" value="4HBT_3"/>
    <property type="match status" value="1"/>
</dbReference>
<dbReference type="InterPro" id="IPR029069">
    <property type="entry name" value="HotDog_dom_sf"/>
</dbReference>
<evidence type="ECO:0000313" key="4">
    <source>
        <dbReference type="Proteomes" id="UP001265083"/>
    </source>
</evidence>
<reference evidence="3 4" key="1">
    <citation type="submission" date="2023-08" db="EMBL/GenBank/DDBJ databases">
        <title>Bioegradation of LLDPE and BLDPE plastic by marine bacteria from coast plastic debris.</title>
        <authorList>
            <person name="Rong Z."/>
        </authorList>
    </citation>
    <scope>NUCLEOTIDE SEQUENCE [LARGE SCALE GENOMIC DNA]</scope>
    <source>
        <strain evidence="3 4">Z-2</strain>
    </source>
</reference>
<dbReference type="Proteomes" id="UP001265083">
    <property type="component" value="Unassembled WGS sequence"/>
</dbReference>
<gene>
    <name evidence="3" type="ORF">RD149_13605</name>
</gene>
<accession>A0ABU2GTM1</accession>
<evidence type="ECO:0000313" key="3">
    <source>
        <dbReference type="EMBL" id="MDS1114804.1"/>
    </source>
</evidence>
<sequence>MNSSSLATGESVPAVGLPIFDADRATASMHVRLESVDNHFAVLTQQVQDWQRGPDGAISLAALGPMVDAAVGSAPYLSAGGTRNFVMSSLSATFVAGVGDEDTVRAQSRRVDVDRRTDTVASVAEVHGDAGLIAVVTCRAVPVERVLRDTVTVSPQHGLQTVGETATRPEAPAAGAPGTANTATGLRSSVFADVLGLEIAESTSASVSGTWTTAPWMLNPFDTVQGGVVLAVVTEAAQLALAGITSADEIIGLTEISVDLLRSPAASTTYDWSVSFLRIGRRMVTMAVTVTGTDGREQARATCTAFRVRRD</sequence>
<feature type="region of interest" description="Disordered" evidence="1">
    <location>
        <begin position="158"/>
        <end position="179"/>
    </location>
</feature>
<evidence type="ECO:0000259" key="2">
    <source>
        <dbReference type="Pfam" id="PF13622"/>
    </source>
</evidence>
<dbReference type="RefSeq" id="WP_310950878.1">
    <property type="nucleotide sequence ID" value="NZ_JAVLUS010000010.1"/>
</dbReference>
<organism evidence="3 4">
    <name type="scientific">Gordonia westfalica</name>
    <dbReference type="NCBI Taxonomy" id="158898"/>
    <lineage>
        <taxon>Bacteria</taxon>
        <taxon>Bacillati</taxon>
        <taxon>Actinomycetota</taxon>
        <taxon>Actinomycetes</taxon>
        <taxon>Mycobacteriales</taxon>
        <taxon>Gordoniaceae</taxon>
        <taxon>Gordonia</taxon>
    </lineage>
</organism>